<name>A0ABW6BDJ5_9SPHI</name>
<comment type="caution">
    <text evidence="2">The sequence shown here is derived from an EMBL/GenBank/DDBJ whole genome shotgun (WGS) entry which is preliminary data.</text>
</comment>
<dbReference type="Pfam" id="PF08522">
    <property type="entry name" value="BT_3987-like_N"/>
    <property type="match status" value="1"/>
</dbReference>
<dbReference type="Gene3D" id="2.60.40.1740">
    <property type="entry name" value="hypothetical protein (bacova_03559)"/>
    <property type="match status" value="1"/>
</dbReference>
<dbReference type="Proteomes" id="UP001597525">
    <property type="component" value="Unassembled WGS sequence"/>
</dbReference>
<feature type="domain" description="BT-3987-like N-terminal" evidence="1">
    <location>
        <begin position="53"/>
        <end position="140"/>
    </location>
</feature>
<keyword evidence="3" id="KW-1185">Reference proteome</keyword>
<proteinExistence type="predicted"/>
<dbReference type="InterPro" id="IPR013728">
    <property type="entry name" value="BT_3987-like_N"/>
</dbReference>
<dbReference type="EMBL" id="JBHUPB010000004">
    <property type="protein sequence ID" value="MFD2967007.1"/>
    <property type="molecule type" value="Genomic_DNA"/>
</dbReference>
<protein>
    <submittedName>
        <fullName evidence="2">DUF1735 domain-containing protein</fullName>
    </submittedName>
</protein>
<evidence type="ECO:0000259" key="1">
    <source>
        <dbReference type="Pfam" id="PF08522"/>
    </source>
</evidence>
<dbReference type="RefSeq" id="WP_320182704.1">
    <property type="nucleotide sequence ID" value="NZ_CP138332.1"/>
</dbReference>
<sequence>MKDSFDGEEVGDRGTTFLKTPDGEFVVHWLSPFDDVQKVSLFTLFKDAHNATELNSSNTVKVVLAPNLIEDYNDEHGTDLMPLPADFYTVAQENGVSFSGSEFSLQFGGGTLYSTPAVNLDGSKWTNISQKYALAFVITDLGNIVASSSLNDTVIVQLGLKNQWDGIYSVEDGNVQRYSAPGTPTVGDALNGSLAGNPDVTLSTVSDNTVEISGLTWAGGTSGIGGINNLRATINPETNQVTMFALGNATLANTAGLDNVYDPETQTFTLNFDWNPTGAKREVTNLVLKYKGSR</sequence>
<organism evidence="2 3">
    <name type="scientific">Sphingobacterium bambusae</name>
    <dbReference type="NCBI Taxonomy" id="662858"/>
    <lineage>
        <taxon>Bacteria</taxon>
        <taxon>Pseudomonadati</taxon>
        <taxon>Bacteroidota</taxon>
        <taxon>Sphingobacteriia</taxon>
        <taxon>Sphingobacteriales</taxon>
        <taxon>Sphingobacteriaceae</taxon>
        <taxon>Sphingobacterium</taxon>
    </lineage>
</organism>
<evidence type="ECO:0000313" key="3">
    <source>
        <dbReference type="Proteomes" id="UP001597525"/>
    </source>
</evidence>
<gene>
    <name evidence="2" type="ORF">ACFS7Y_06400</name>
</gene>
<accession>A0ABW6BDJ5</accession>
<evidence type="ECO:0000313" key="2">
    <source>
        <dbReference type="EMBL" id="MFD2967007.1"/>
    </source>
</evidence>
<reference evidence="3" key="1">
    <citation type="journal article" date="2019" name="Int. J. Syst. Evol. Microbiol.">
        <title>The Global Catalogue of Microorganisms (GCM) 10K type strain sequencing project: providing services to taxonomists for standard genome sequencing and annotation.</title>
        <authorList>
            <consortium name="The Broad Institute Genomics Platform"/>
            <consortium name="The Broad Institute Genome Sequencing Center for Infectious Disease"/>
            <person name="Wu L."/>
            <person name="Ma J."/>
        </authorList>
    </citation>
    <scope>NUCLEOTIDE SEQUENCE [LARGE SCALE GENOMIC DNA]</scope>
    <source>
        <strain evidence="3">KCTC 22814</strain>
    </source>
</reference>